<dbReference type="InterPro" id="IPR043129">
    <property type="entry name" value="ATPase_NBD"/>
</dbReference>
<sequence length="203" mass="23140">MIISIDTFSDNFGITIIKDHKVLANISLLKQKPFSEVLIKEIDRLFKEMEILPQMITKVIVNKGPGSMTGLKVGISVAKSFAYVNNIPLYSYISLDVMAYKYRFFKGRLISAINAGKSQVFFREYITTMTTIIPMHEIKVIKVEDLQKYISDNKLIVTKNLDLEGINIVKILDSLSLDGALYSLKHKTEENIFKLEPLYINNP</sequence>
<dbReference type="EMBL" id="FXTX01000013">
    <property type="protein sequence ID" value="SMP15059.1"/>
    <property type="molecule type" value="Genomic_DNA"/>
</dbReference>
<dbReference type="InterPro" id="IPR000905">
    <property type="entry name" value="Gcp-like_dom"/>
</dbReference>
<dbReference type="Pfam" id="PF00814">
    <property type="entry name" value="TsaD"/>
    <property type="match status" value="1"/>
</dbReference>
<comment type="caution">
    <text evidence="2">The sequence shown here is derived from an EMBL/GenBank/DDBJ whole genome shotgun (WGS) entry which is preliminary data.</text>
</comment>
<dbReference type="SUPFAM" id="SSF53067">
    <property type="entry name" value="Actin-like ATPase domain"/>
    <property type="match status" value="1"/>
</dbReference>
<dbReference type="NCBIfam" id="TIGR03725">
    <property type="entry name" value="T6A_YeaZ"/>
    <property type="match status" value="1"/>
</dbReference>
<dbReference type="Gene3D" id="3.30.420.200">
    <property type="match status" value="1"/>
</dbReference>
<dbReference type="GO" id="GO:0002949">
    <property type="term" value="P:tRNA threonylcarbamoyladenosine modification"/>
    <property type="evidence" value="ECO:0007669"/>
    <property type="project" value="InterPro"/>
</dbReference>
<evidence type="ECO:0000313" key="2">
    <source>
        <dbReference type="EMBL" id="SMP15059.1"/>
    </source>
</evidence>
<evidence type="ECO:0000259" key="1">
    <source>
        <dbReference type="Pfam" id="PF00814"/>
    </source>
</evidence>
<feature type="domain" description="Gcp-like" evidence="1">
    <location>
        <begin position="31"/>
        <end position="155"/>
    </location>
</feature>
<accession>A0AA45WMX0</accession>
<keyword evidence="3" id="KW-1185">Reference proteome</keyword>
<dbReference type="Proteomes" id="UP001157947">
    <property type="component" value="Unassembled WGS sequence"/>
</dbReference>
<gene>
    <name evidence="2" type="ORF">SAMN06264868_11325</name>
</gene>
<evidence type="ECO:0000313" key="3">
    <source>
        <dbReference type="Proteomes" id="UP001157947"/>
    </source>
</evidence>
<name>A0AA45WMX0_9AQUI</name>
<organism evidence="2 3">
    <name type="scientific">Venenivibrio stagnispumantis</name>
    <dbReference type="NCBI Taxonomy" id="407998"/>
    <lineage>
        <taxon>Bacteria</taxon>
        <taxon>Pseudomonadati</taxon>
        <taxon>Aquificota</taxon>
        <taxon>Aquificia</taxon>
        <taxon>Aquificales</taxon>
        <taxon>Hydrogenothermaceae</taxon>
        <taxon>Venenivibrio</taxon>
    </lineage>
</organism>
<dbReference type="AlphaFoldDB" id="A0AA45WMX0"/>
<dbReference type="InterPro" id="IPR022496">
    <property type="entry name" value="T6A_TsaB"/>
</dbReference>
<proteinExistence type="predicted"/>
<protein>
    <submittedName>
        <fullName evidence="2">tRNA threonylcarbamoyladenosine biosynthesis protein TsaB</fullName>
    </submittedName>
</protein>
<dbReference type="RefSeq" id="WP_265134767.1">
    <property type="nucleotide sequence ID" value="NZ_FXTX01000013.1"/>
</dbReference>
<reference evidence="2" key="1">
    <citation type="submission" date="2017-05" db="EMBL/GenBank/DDBJ databases">
        <authorList>
            <person name="Varghese N."/>
            <person name="Submissions S."/>
        </authorList>
    </citation>
    <scope>NUCLEOTIDE SEQUENCE</scope>
    <source>
        <strain evidence="2">DSM 18763</strain>
    </source>
</reference>
<dbReference type="Gene3D" id="3.30.420.40">
    <property type="match status" value="1"/>
</dbReference>